<evidence type="ECO:0000256" key="3">
    <source>
        <dbReference type="ARBA" id="ARBA00022801"/>
    </source>
</evidence>
<dbReference type="InterPro" id="IPR002071">
    <property type="entry name" value="Thermonucl_AS"/>
</dbReference>
<dbReference type="PANTHER" id="PTHR12302:SF3">
    <property type="entry name" value="SERINE_THREONINE-PROTEIN KINASE 31"/>
    <property type="match status" value="1"/>
</dbReference>
<keyword evidence="2" id="KW-0255">Endonuclease</keyword>
<dbReference type="SUPFAM" id="SSF50199">
    <property type="entry name" value="Staphylococcal nuclease"/>
    <property type="match status" value="1"/>
</dbReference>
<dbReference type="KEGG" id="cpb:Cphamn1_1039"/>
<keyword evidence="1" id="KW-0540">Nuclease</keyword>
<dbReference type="PROSITE" id="PS50830">
    <property type="entry name" value="TNASE_3"/>
    <property type="match status" value="1"/>
</dbReference>
<accession>B3EQ48</accession>
<dbReference type="EMBL" id="CP001101">
    <property type="protein sequence ID" value="ACE03980.1"/>
    <property type="molecule type" value="Genomic_DNA"/>
</dbReference>
<feature type="domain" description="TNase-like" evidence="4">
    <location>
        <begin position="28"/>
        <end position="148"/>
    </location>
</feature>
<proteinExistence type="predicted"/>
<dbReference type="OrthoDB" id="9805504at2"/>
<dbReference type="Gene3D" id="2.40.50.90">
    <property type="match status" value="1"/>
</dbReference>
<dbReference type="GO" id="GO:0004519">
    <property type="term" value="F:endonuclease activity"/>
    <property type="evidence" value="ECO:0007669"/>
    <property type="project" value="UniProtKB-KW"/>
</dbReference>
<keyword evidence="3" id="KW-0378">Hydrolase</keyword>
<evidence type="ECO:0000256" key="2">
    <source>
        <dbReference type="ARBA" id="ARBA00022759"/>
    </source>
</evidence>
<dbReference type="GO" id="GO:0016787">
    <property type="term" value="F:hydrolase activity"/>
    <property type="evidence" value="ECO:0007669"/>
    <property type="project" value="UniProtKB-KW"/>
</dbReference>
<protein>
    <submittedName>
        <fullName evidence="5">Nuclease (SNase domain protein)</fullName>
    </submittedName>
</protein>
<dbReference type="eggNOG" id="COG1525">
    <property type="taxonomic scope" value="Bacteria"/>
</dbReference>
<name>B3EQ48_CHLPB</name>
<dbReference type="InterPro" id="IPR016071">
    <property type="entry name" value="Staphylococal_nuclease_OB-fold"/>
</dbReference>
<gene>
    <name evidence="5" type="ordered locus">Cphamn1_1039</name>
</gene>
<evidence type="ECO:0000256" key="1">
    <source>
        <dbReference type="ARBA" id="ARBA00022722"/>
    </source>
</evidence>
<dbReference type="GO" id="GO:0003676">
    <property type="term" value="F:nucleic acid binding"/>
    <property type="evidence" value="ECO:0007669"/>
    <property type="project" value="InterPro"/>
</dbReference>
<dbReference type="SMART" id="SM00318">
    <property type="entry name" value="SNc"/>
    <property type="match status" value="1"/>
</dbReference>
<dbReference type="STRING" id="331678.Cphamn1_1039"/>
<dbReference type="InterPro" id="IPR035437">
    <property type="entry name" value="SNase_OB-fold_sf"/>
</dbReference>
<dbReference type="PANTHER" id="PTHR12302">
    <property type="entry name" value="EBNA2 BINDING PROTEIN P100"/>
    <property type="match status" value="1"/>
</dbReference>
<sequence length="161" mass="18881">MKQKNLLLTLLLLLTAVLITVILRLDTQSGDYTVLHVADGDSFTLTKEREEVEIRLFGIDCPERKQPFYRKAERFTRTVLREGEIRFTAVDRDRYGRVVAWVYVDSLCLNEELLRNGLAWHYKRYSDDANLARLEDSARTAKTGLWIDPNPIPPWNYRKLH</sequence>
<dbReference type="Pfam" id="PF00565">
    <property type="entry name" value="SNase"/>
    <property type="match status" value="1"/>
</dbReference>
<organism evidence="5">
    <name type="scientific">Chlorobium phaeobacteroides (strain BS1)</name>
    <dbReference type="NCBI Taxonomy" id="331678"/>
    <lineage>
        <taxon>Bacteria</taxon>
        <taxon>Pseudomonadati</taxon>
        <taxon>Chlorobiota</taxon>
        <taxon>Chlorobiia</taxon>
        <taxon>Chlorobiales</taxon>
        <taxon>Chlorobiaceae</taxon>
        <taxon>Chlorobium/Pelodictyon group</taxon>
        <taxon>Chlorobium</taxon>
    </lineage>
</organism>
<dbReference type="PROSITE" id="PS01284">
    <property type="entry name" value="TNASE_2"/>
    <property type="match status" value="1"/>
</dbReference>
<evidence type="ECO:0000313" key="5">
    <source>
        <dbReference type="EMBL" id="ACE03980.1"/>
    </source>
</evidence>
<dbReference type="HOGENOM" id="CLU_046484_7_1_10"/>
<reference evidence="5" key="1">
    <citation type="submission" date="2008-06" db="EMBL/GenBank/DDBJ databases">
        <title>Complete sequence of Chlorobium phaeobacteroides BS1.</title>
        <authorList>
            <consortium name="US DOE Joint Genome Institute"/>
            <person name="Lucas S."/>
            <person name="Copeland A."/>
            <person name="Lapidus A."/>
            <person name="Glavina del Rio T."/>
            <person name="Dalin E."/>
            <person name="Tice H."/>
            <person name="Bruce D."/>
            <person name="Goodwin L."/>
            <person name="Pitluck S."/>
            <person name="Schmutz J."/>
            <person name="Larimer F."/>
            <person name="Land M."/>
            <person name="Hauser L."/>
            <person name="Kyrpides N."/>
            <person name="Ovchinnikova G."/>
            <person name="Li T."/>
            <person name="Liu Z."/>
            <person name="Zhao F."/>
            <person name="Overmann J."/>
            <person name="Bryant D.A."/>
            <person name="Richardson P."/>
        </authorList>
    </citation>
    <scope>NUCLEOTIDE SEQUENCE [LARGE SCALE GENOMIC DNA]</scope>
    <source>
        <strain evidence="5">BS1</strain>
    </source>
</reference>
<evidence type="ECO:0000259" key="4">
    <source>
        <dbReference type="PROSITE" id="PS50830"/>
    </source>
</evidence>
<dbReference type="AlphaFoldDB" id="B3EQ48"/>